<evidence type="ECO:0000256" key="4">
    <source>
        <dbReference type="ARBA" id="ARBA00023163"/>
    </source>
</evidence>
<keyword evidence="2" id="KW-0805">Transcription regulation</keyword>
<dbReference type="SUPFAM" id="SSF46785">
    <property type="entry name" value="Winged helix' DNA-binding domain"/>
    <property type="match status" value="1"/>
</dbReference>
<sequence>MDIRHLKYFIEVSKFNSFTRAADHLFISQPTISKMIKNLEEELGVDLFERSRKQLTLTDAGRVILDQAQTIDKAFNNLQTELDDLLGLQKGHIRIGLPPIMDADHFIKILGEFHQLYPNITFQLVENGAKKIEEGIREENLDAGITVLPTEEEDFHYFSFMREELRVVVPPTHELADRKQIKLEELKDEQMILFNKDFALNDRITAACKEAGFLPKVVSESSQWDFIGKMITAKLGLSILPYSVSELLKEDVRTIKVIKPKIEWDLAIIWRKNHYLSYAAKEWLTFTQERLTIGSTS</sequence>
<evidence type="ECO:0000313" key="7">
    <source>
        <dbReference type="Proteomes" id="UP001596494"/>
    </source>
</evidence>
<evidence type="ECO:0000256" key="3">
    <source>
        <dbReference type="ARBA" id="ARBA00023125"/>
    </source>
</evidence>
<dbReference type="RefSeq" id="WP_289215285.1">
    <property type="nucleotide sequence ID" value="NZ_JAPVRC010000002.1"/>
</dbReference>
<dbReference type="Pfam" id="PF00126">
    <property type="entry name" value="HTH_1"/>
    <property type="match status" value="1"/>
</dbReference>
<dbReference type="InterPro" id="IPR036388">
    <property type="entry name" value="WH-like_DNA-bd_sf"/>
</dbReference>
<dbReference type="PROSITE" id="PS50931">
    <property type="entry name" value="HTH_LYSR"/>
    <property type="match status" value="1"/>
</dbReference>
<feature type="domain" description="HTH lysR-type" evidence="5">
    <location>
        <begin position="1"/>
        <end position="58"/>
    </location>
</feature>
<comment type="similarity">
    <text evidence="1">Belongs to the LysR transcriptional regulatory family.</text>
</comment>
<keyword evidence="7" id="KW-1185">Reference proteome</keyword>
<comment type="caution">
    <text evidence="6">The sequence shown here is derived from an EMBL/GenBank/DDBJ whole genome shotgun (WGS) entry which is preliminary data.</text>
</comment>
<keyword evidence="4" id="KW-0804">Transcription</keyword>
<evidence type="ECO:0000256" key="2">
    <source>
        <dbReference type="ARBA" id="ARBA00023015"/>
    </source>
</evidence>
<dbReference type="PRINTS" id="PR00039">
    <property type="entry name" value="HTHLYSR"/>
</dbReference>
<reference evidence="7" key="1">
    <citation type="journal article" date="2019" name="Int. J. Syst. Evol. Microbiol.">
        <title>The Global Catalogue of Microorganisms (GCM) 10K type strain sequencing project: providing services to taxonomists for standard genome sequencing and annotation.</title>
        <authorList>
            <consortium name="The Broad Institute Genomics Platform"/>
            <consortium name="The Broad Institute Genome Sequencing Center for Infectious Disease"/>
            <person name="Wu L."/>
            <person name="Ma J."/>
        </authorList>
    </citation>
    <scope>NUCLEOTIDE SEQUENCE [LARGE SCALE GENOMIC DNA]</scope>
    <source>
        <strain evidence="7">CCUG 73951</strain>
    </source>
</reference>
<evidence type="ECO:0000259" key="5">
    <source>
        <dbReference type="PROSITE" id="PS50931"/>
    </source>
</evidence>
<accession>A0ABW2KAQ3</accession>
<dbReference type="PANTHER" id="PTHR30419:SF8">
    <property type="entry name" value="NITROGEN ASSIMILATION TRANSCRIPTIONAL ACTIVATOR-RELATED"/>
    <property type="match status" value="1"/>
</dbReference>
<dbReference type="Gene3D" id="3.40.190.290">
    <property type="match status" value="1"/>
</dbReference>
<evidence type="ECO:0000256" key="1">
    <source>
        <dbReference type="ARBA" id="ARBA00009437"/>
    </source>
</evidence>
<dbReference type="InterPro" id="IPR036390">
    <property type="entry name" value="WH_DNA-bd_sf"/>
</dbReference>
<dbReference type="Pfam" id="PF03466">
    <property type="entry name" value="LysR_substrate"/>
    <property type="match status" value="1"/>
</dbReference>
<dbReference type="NCBIfam" id="NF047520">
    <property type="entry name" value="trans_act_CidR"/>
    <property type="match status" value="1"/>
</dbReference>
<dbReference type="InterPro" id="IPR050950">
    <property type="entry name" value="HTH-type_LysR_regulators"/>
</dbReference>
<dbReference type="InterPro" id="IPR005119">
    <property type="entry name" value="LysR_subst-bd"/>
</dbReference>
<dbReference type="InterPro" id="IPR000847">
    <property type="entry name" value="LysR_HTH_N"/>
</dbReference>
<proteinExistence type="inferred from homology"/>
<dbReference type="SUPFAM" id="SSF53850">
    <property type="entry name" value="Periplasmic binding protein-like II"/>
    <property type="match status" value="1"/>
</dbReference>
<dbReference type="Proteomes" id="UP001596494">
    <property type="component" value="Unassembled WGS sequence"/>
</dbReference>
<organism evidence="6 7">
    <name type="scientific">Halobacillus campisalis</name>
    <dbReference type="NCBI Taxonomy" id="435909"/>
    <lineage>
        <taxon>Bacteria</taxon>
        <taxon>Bacillati</taxon>
        <taxon>Bacillota</taxon>
        <taxon>Bacilli</taxon>
        <taxon>Bacillales</taxon>
        <taxon>Bacillaceae</taxon>
        <taxon>Halobacillus</taxon>
    </lineage>
</organism>
<name>A0ABW2KAQ3_9BACI</name>
<protein>
    <submittedName>
        <fullName evidence="6">CidABC operon transcriptional activator CidR</fullName>
    </submittedName>
</protein>
<keyword evidence="3" id="KW-0238">DNA-binding</keyword>
<evidence type="ECO:0000313" key="6">
    <source>
        <dbReference type="EMBL" id="MFC7322934.1"/>
    </source>
</evidence>
<dbReference type="CDD" id="cd08438">
    <property type="entry name" value="PBP2_CidR"/>
    <property type="match status" value="1"/>
</dbReference>
<gene>
    <name evidence="6" type="primary">cidR</name>
    <name evidence="6" type="ORF">ACFQMN_18870</name>
</gene>
<dbReference type="PANTHER" id="PTHR30419">
    <property type="entry name" value="HTH-TYPE TRANSCRIPTIONAL REGULATOR YBHD"/>
    <property type="match status" value="1"/>
</dbReference>
<dbReference type="Gene3D" id="1.10.10.10">
    <property type="entry name" value="Winged helix-like DNA-binding domain superfamily/Winged helix DNA-binding domain"/>
    <property type="match status" value="1"/>
</dbReference>
<dbReference type="EMBL" id="JBHTBY010000017">
    <property type="protein sequence ID" value="MFC7322934.1"/>
    <property type="molecule type" value="Genomic_DNA"/>
</dbReference>